<evidence type="ECO:0000256" key="8">
    <source>
        <dbReference type="ARBA" id="ARBA00023180"/>
    </source>
</evidence>
<dbReference type="Pfam" id="PF03489">
    <property type="entry name" value="SapB_2"/>
    <property type="match status" value="2"/>
</dbReference>
<evidence type="ECO:0000256" key="2">
    <source>
        <dbReference type="ARBA" id="ARBA00022525"/>
    </source>
</evidence>
<evidence type="ECO:0000256" key="4">
    <source>
        <dbReference type="ARBA" id="ARBA00022737"/>
    </source>
</evidence>
<dbReference type="GO" id="GO:0006629">
    <property type="term" value="P:lipid metabolic process"/>
    <property type="evidence" value="ECO:0007669"/>
    <property type="project" value="InterPro"/>
</dbReference>
<dbReference type="PROSITE" id="PS50015">
    <property type="entry name" value="SAP_B"/>
    <property type="match status" value="2"/>
</dbReference>
<keyword evidence="3 12" id="KW-0732">Signal</keyword>
<feature type="chain" id="PRO_5042935215" description="Pulmonary surfactant-associated protein B" evidence="12">
    <location>
        <begin position="23"/>
        <end position="232"/>
    </location>
</feature>
<feature type="domain" description="Saposin B-type" evidence="13">
    <location>
        <begin position="134"/>
        <end position="214"/>
    </location>
</feature>
<keyword evidence="4" id="KW-0677">Repeat</keyword>
<keyword evidence="6" id="KW-0865">Zymogen</keyword>
<dbReference type="GO" id="GO:0005576">
    <property type="term" value="C:extracellular region"/>
    <property type="evidence" value="ECO:0007669"/>
    <property type="project" value="UniProtKB-SubCell"/>
</dbReference>
<dbReference type="InterPro" id="IPR007856">
    <property type="entry name" value="SapB_1"/>
</dbReference>
<evidence type="ECO:0000256" key="7">
    <source>
        <dbReference type="ARBA" id="ARBA00023157"/>
    </source>
</evidence>
<dbReference type="Proteomes" id="UP001420932">
    <property type="component" value="Unassembled WGS sequence"/>
</dbReference>
<evidence type="ECO:0000313" key="14">
    <source>
        <dbReference type="EMBL" id="KAK9128158.1"/>
    </source>
</evidence>
<evidence type="ECO:0000256" key="1">
    <source>
        <dbReference type="ARBA" id="ARBA00004239"/>
    </source>
</evidence>
<protein>
    <recommendedName>
        <fullName evidence="10">Pulmonary surfactant-associated protein B</fullName>
    </recommendedName>
    <alternativeName>
        <fullName evidence="11">Pulmonary surfactant-associated proteolipid SPL(Phe)</fullName>
    </alternativeName>
</protein>
<feature type="signal peptide" evidence="12">
    <location>
        <begin position="1"/>
        <end position="22"/>
    </location>
</feature>
<feature type="domain" description="Saposin B-type" evidence="13">
    <location>
        <begin position="52"/>
        <end position="131"/>
    </location>
</feature>
<reference evidence="14 15" key="1">
    <citation type="submission" date="2024-01" db="EMBL/GenBank/DDBJ databases">
        <title>Genome assemblies of Stephania.</title>
        <authorList>
            <person name="Yang L."/>
        </authorList>
    </citation>
    <scope>NUCLEOTIDE SEQUENCE [LARGE SCALE GENOMIC DNA]</scope>
    <source>
        <strain evidence="14">YNDBR</strain>
        <tissue evidence="14">Leaf</tissue>
    </source>
</reference>
<accession>A0AAP0J648</accession>
<dbReference type="EMBL" id="JBBNAF010000007">
    <property type="protein sequence ID" value="KAK9128158.1"/>
    <property type="molecule type" value="Genomic_DNA"/>
</dbReference>
<evidence type="ECO:0000313" key="15">
    <source>
        <dbReference type="Proteomes" id="UP001420932"/>
    </source>
</evidence>
<evidence type="ECO:0000256" key="11">
    <source>
        <dbReference type="ARBA" id="ARBA00041785"/>
    </source>
</evidence>
<dbReference type="GO" id="GO:0004190">
    <property type="term" value="F:aspartic-type endopeptidase activity"/>
    <property type="evidence" value="ECO:0007669"/>
    <property type="project" value="UniProtKB-KW"/>
</dbReference>
<keyword evidence="5" id="KW-0064">Aspartyl protease</keyword>
<keyword evidence="2" id="KW-0964">Secreted</keyword>
<dbReference type="SUPFAM" id="SSF47862">
    <property type="entry name" value="Saposin"/>
    <property type="match status" value="2"/>
</dbReference>
<dbReference type="Pfam" id="PF05184">
    <property type="entry name" value="SapB_1"/>
    <property type="match status" value="2"/>
</dbReference>
<dbReference type="InterPro" id="IPR011001">
    <property type="entry name" value="Saposin-like"/>
</dbReference>
<evidence type="ECO:0000256" key="6">
    <source>
        <dbReference type="ARBA" id="ARBA00023145"/>
    </source>
</evidence>
<evidence type="ECO:0000256" key="10">
    <source>
        <dbReference type="ARBA" id="ARBA00041094"/>
    </source>
</evidence>
<dbReference type="SMART" id="SM00741">
    <property type="entry name" value="SapB"/>
    <property type="match status" value="2"/>
</dbReference>
<evidence type="ECO:0000256" key="12">
    <source>
        <dbReference type="SAM" id="SignalP"/>
    </source>
</evidence>
<keyword evidence="15" id="KW-1185">Reference proteome</keyword>
<dbReference type="Gene3D" id="1.10.225.10">
    <property type="entry name" value="Saposin-like"/>
    <property type="match status" value="2"/>
</dbReference>
<keyword evidence="5" id="KW-0378">Hydrolase</keyword>
<dbReference type="FunFam" id="1.10.225.10:FF:000008">
    <property type="entry name" value="Pulmonary surfactant-associated protein B"/>
    <property type="match status" value="2"/>
</dbReference>
<comment type="subcellular location">
    <subcellularLocation>
        <location evidence="1">Secreted</location>
        <location evidence="1">Extracellular space</location>
    </subcellularLocation>
</comment>
<name>A0AAP0J648_9MAGN</name>
<keyword evidence="7" id="KW-1015">Disulfide bond</keyword>
<comment type="function">
    <text evidence="9">Pulmonary surfactant-associated proteins promote alveolar stability by lowering the surface tension at the air-liquid interface in the peripheral air spaces. SP-B increases the collapse pressure of palmitic acid to nearly 70 millinewtons per meter.</text>
</comment>
<dbReference type="InterPro" id="IPR008138">
    <property type="entry name" value="SapB_2"/>
</dbReference>
<keyword evidence="8" id="KW-0325">Glycoprotein</keyword>
<gene>
    <name evidence="14" type="ORF">Syun_016955</name>
</gene>
<dbReference type="InterPro" id="IPR051428">
    <property type="entry name" value="Sphingo_Act-Surfact_Prot"/>
</dbReference>
<evidence type="ECO:0000256" key="9">
    <source>
        <dbReference type="ARBA" id="ARBA00037221"/>
    </source>
</evidence>
<dbReference type="PANTHER" id="PTHR11480">
    <property type="entry name" value="SAPOSIN-RELATED"/>
    <property type="match status" value="1"/>
</dbReference>
<dbReference type="AlphaFoldDB" id="A0AAP0J648"/>
<proteinExistence type="predicted"/>
<evidence type="ECO:0000259" key="13">
    <source>
        <dbReference type="PROSITE" id="PS50015"/>
    </source>
</evidence>
<dbReference type="InterPro" id="IPR008139">
    <property type="entry name" value="SaposinB_dom"/>
</dbReference>
<organism evidence="14 15">
    <name type="scientific">Stephania yunnanensis</name>
    <dbReference type="NCBI Taxonomy" id="152371"/>
    <lineage>
        <taxon>Eukaryota</taxon>
        <taxon>Viridiplantae</taxon>
        <taxon>Streptophyta</taxon>
        <taxon>Embryophyta</taxon>
        <taxon>Tracheophyta</taxon>
        <taxon>Spermatophyta</taxon>
        <taxon>Magnoliopsida</taxon>
        <taxon>Ranunculales</taxon>
        <taxon>Menispermaceae</taxon>
        <taxon>Menispermoideae</taxon>
        <taxon>Cissampelideae</taxon>
        <taxon>Stephania</taxon>
    </lineage>
</organism>
<evidence type="ECO:0000256" key="5">
    <source>
        <dbReference type="ARBA" id="ARBA00022750"/>
    </source>
</evidence>
<sequence length="232" mass="26215">MIPRVGLLCLFVMGITWGFADARSLVISDFSTMQISQKFNIEVAEHETVVKNDRVCALCEQFTSQAIAYLGENTTQTQIIDKLHHTCSELSYYKKECSRLVDYYAPLFFLEIATIQPETFCEKMNLCDETLFTPPDSCDVCHKVTAEILAKLEDPETQLEIIKNLLKLCNVVENYEKKCKALIFEYGPLILAKTQKFLENKELCNIIHACKGSNGGGETESSLFEVPLLSDT</sequence>
<keyword evidence="5" id="KW-0645">Protease</keyword>
<evidence type="ECO:0000256" key="3">
    <source>
        <dbReference type="ARBA" id="ARBA00022729"/>
    </source>
</evidence>
<comment type="caution">
    <text evidence="14">The sequence shown here is derived from an EMBL/GenBank/DDBJ whole genome shotgun (WGS) entry which is preliminary data.</text>
</comment>
<dbReference type="PANTHER" id="PTHR11480:SF3">
    <property type="entry name" value="BCDNA.GH08312"/>
    <property type="match status" value="1"/>
</dbReference>